<keyword evidence="11" id="KW-1185">Reference proteome</keyword>
<proteinExistence type="inferred from homology"/>
<dbReference type="Pfam" id="PF00501">
    <property type="entry name" value="AMP-binding"/>
    <property type="match status" value="1"/>
</dbReference>
<comment type="caution">
    <text evidence="10">The sequence shown here is derived from an EMBL/GenBank/DDBJ whole genome shotgun (WGS) entry which is preliminary data.</text>
</comment>
<dbReference type="InterPro" id="IPR045851">
    <property type="entry name" value="AMP-bd_C_sf"/>
</dbReference>
<accession>A0A235FCD4</accession>
<evidence type="ECO:0000259" key="7">
    <source>
        <dbReference type="Pfam" id="PF00501"/>
    </source>
</evidence>
<feature type="domain" description="Acetyl-coenzyme A synthetase N-terminal" evidence="9">
    <location>
        <begin position="40"/>
        <end position="96"/>
    </location>
</feature>
<dbReference type="SUPFAM" id="SSF56801">
    <property type="entry name" value="Acetyl-CoA synthetase-like"/>
    <property type="match status" value="1"/>
</dbReference>
<gene>
    <name evidence="10" type="ORF">CGZ90_01495</name>
</gene>
<dbReference type="InterPro" id="IPR020845">
    <property type="entry name" value="AMP-binding_CS"/>
</dbReference>
<protein>
    <recommendedName>
        <fullName evidence="2">acetate--CoA ligase</fullName>
        <ecNumber evidence="2">6.2.1.1</ecNumber>
    </recommendedName>
</protein>
<evidence type="ECO:0000256" key="4">
    <source>
        <dbReference type="ARBA" id="ARBA00022741"/>
    </source>
</evidence>
<dbReference type="InterPro" id="IPR025110">
    <property type="entry name" value="AMP-bd_C"/>
</dbReference>
<evidence type="ECO:0000259" key="9">
    <source>
        <dbReference type="Pfam" id="PF16177"/>
    </source>
</evidence>
<dbReference type="OrthoDB" id="9778383at2"/>
<dbReference type="PROSITE" id="PS00455">
    <property type="entry name" value="AMP_BINDING"/>
    <property type="match status" value="1"/>
</dbReference>
<dbReference type="InterPro" id="IPR042099">
    <property type="entry name" value="ANL_N_sf"/>
</dbReference>
<dbReference type="Pfam" id="PF16177">
    <property type="entry name" value="ACAS_N"/>
    <property type="match status" value="1"/>
</dbReference>
<dbReference type="AlphaFoldDB" id="A0A235FCD4"/>
<dbReference type="GO" id="GO:0005524">
    <property type="term" value="F:ATP binding"/>
    <property type="evidence" value="ECO:0007669"/>
    <property type="project" value="UniProtKB-KW"/>
</dbReference>
<evidence type="ECO:0000313" key="10">
    <source>
        <dbReference type="EMBL" id="OYD58603.1"/>
    </source>
</evidence>
<dbReference type="InterPro" id="IPR000873">
    <property type="entry name" value="AMP-dep_synth/lig_dom"/>
</dbReference>
<dbReference type="Pfam" id="PF13193">
    <property type="entry name" value="AMP-binding_C"/>
    <property type="match status" value="1"/>
</dbReference>
<dbReference type="EC" id="6.2.1.1" evidence="2"/>
<feature type="domain" description="AMP-binding enzyme C-terminal" evidence="8">
    <location>
        <begin position="539"/>
        <end position="612"/>
    </location>
</feature>
<evidence type="ECO:0000256" key="2">
    <source>
        <dbReference type="ARBA" id="ARBA00013275"/>
    </source>
</evidence>
<comment type="similarity">
    <text evidence="1">Belongs to the ATP-dependent AMP-binding enzyme family.</text>
</comment>
<dbReference type="PANTHER" id="PTHR24095:SF14">
    <property type="entry name" value="ACETYL-COENZYME A SYNTHETASE 1"/>
    <property type="match status" value="1"/>
</dbReference>
<evidence type="ECO:0000313" key="11">
    <source>
        <dbReference type="Proteomes" id="UP000215059"/>
    </source>
</evidence>
<evidence type="ECO:0000256" key="1">
    <source>
        <dbReference type="ARBA" id="ARBA00006432"/>
    </source>
</evidence>
<dbReference type="GO" id="GO:0003987">
    <property type="term" value="F:acetate-CoA ligase activity"/>
    <property type="evidence" value="ECO:0007669"/>
    <property type="project" value="UniProtKB-EC"/>
</dbReference>
<evidence type="ECO:0000256" key="6">
    <source>
        <dbReference type="ARBA" id="ARBA00022990"/>
    </source>
</evidence>
<organism evidence="10 11">
    <name type="scientific">Fictibacillus aquaticus</name>
    <dbReference type="NCBI Taxonomy" id="2021314"/>
    <lineage>
        <taxon>Bacteria</taxon>
        <taxon>Bacillati</taxon>
        <taxon>Bacillota</taxon>
        <taxon>Bacilli</taxon>
        <taxon>Bacillales</taxon>
        <taxon>Fictibacillaceae</taxon>
        <taxon>Fictibacillus</taxon>
    </lineage>
</organism>
<reference evidence="10 11" key="1">
    <citation type="submission" date="2017-07" db="EMBL/GenBank/DDBJ databases">
        <title>Fictibacillus sp. nov. GDSW-R2A3 Genome sequencing and assembly.</title>
        <authorList>
            <person name="Mayilraj S."/>
        </authorList>
    </citation>
    <scope>NUCLEOTIDE SEQUENCE [LARGE SCALE GENOMIC DNA]</scope>
    <source>
        <strain evidence="10 11">GDSW-R2A3</strain>
    </source>
</reference>
<dbReference type="Gene3D" id="3.30.300.30">
    <property type="match status" value="1"/>
</dbReference>
<sequence length="653" mass="72255">MSISINLREQKGFEWSPDPEQVENANITKFINKHGLHDEEELYTRSLKEPNWFYEAIMSELDIHWSAPYTSLFDNTNGDAWTKWFLNAKTNIVENAIEKHIHNGNGDKDAFVFETEEGRSESLTYSALNQQVNEFAAGLIELGITKGDRVAIYLPLITQVPVSFYACAKIGAIVIPIFSGYGEDAVAVRLQDPKAKALITADGFYRRGKPVDLLSIAERAAAKSPSVEHVIVVNHLQSAPMRTIPLKNYEEVIKPGKSADTVLLGADEPLLILYTSGTTGKPKGTVHSHMSFAIKSAIDMYFCFDVKKDDRLFWITDFGWMMGPWILLGSGIHGITLILYEGSPDYPAADRLFSLVDKHQVSIFGLAPTVIRSLMTQSNELFTKHNLSSLRILGSTGEAWNPEAWRWYLTNIGKDRCPIINYSGGTEISGGILGSFPTKPLKPCGFHGPIPGMNASIVNDRGEETDGTIGELVLKQSFVGMTCSFWENDERYIESYWSKYSGMWAHGDLVQKDNDGIWYILGRADDTLKIAGKRVGPSEVETALSSHKNVVESAAIGVPHSIKGEAAVVFTVLYQEVKEEELQSHLISKLGKALKPEKIIAISSLPKTQSGKIARRLLKNKYLGQPLGDTSTLQNPESLEEVKSIGIEGGLLL</sequence>
<dbReference type="RefSeq" id="WP_094250564.1">
    <property type="nucleotide sequence ID" value="NZ_JBHLXL010000001.1"/>
</dbReference>
<dbReference type="InterPro" id="IPR032387">
    <property type="entry name" value="ACAS_N"/>
</dbReference>
<name>A0A235FCD4_9BACL</name>
<feature type="domain" description="AMP-dependent synthetase/ligase" evidence="7">
    <location>
        <begin position="103"/>
        <end position="479"/>
    </location>
</feature>
<dbReference type="PANTHER" id="PTHR24095">
    <property type="entry name" value="ACETYL-COENZYME A SYNTHETASE"/>
    <property type="match status" value="1"/>
</dbReference>
<keyword evidence="5" id="KW-0067">ATP-binding</keyword>
<keyword evidence="4" id="KW-0547">Nucleotide-binding</keyword>
<dbReference type="Gene3D" id="3.40.50.12780">
    <property type="entry name" value="N-terminal domain of ligase-like"/>
    <property type="match status" value="1"/>
</dbReference>
<dbReference type="Proteomes" id="UP000215059">
    <property type="component" value="Unassembled WGS sequence"/>
</dbReference>
<dbReference type="EMBL" id="NOII01000001">
    <property type="protein sequence ID" value="OYD58603.1"/>
    <property type="molecule type" value="Genomic_DNA"/>
</dbReference>
<evidence type="ECO:0000256" key="3">
    <source>
        <dbReference type="ARBA" id="ARBA00022598"/>
    </source>
</evidence>
<keyword evidence="3" id="KW-0436">Ligase</keyword>
<evidence type="ECO:0000256" key="5">
    <source>
        <dbReference type="ARBA" id="ARBA00022840"/>
    </source>
</evidence>
<evidence type="ECO:0000259" key="8">
    <source>
        <dbReference type="Pfam" id="PF13193"/>
    </source>
</evidence>
<keyword evidence="6" id="KW-0007">Acetylation</keyword>
<dbReference type="GO" id="GO:0006085">
    <property type="term" value="P:acetyl-CoA biosynthetic process"/>
    <property type="evidence" value="ECO:0007669"/>
    <property type="project" value="TreeGrafter"/>
</dbReference>